<feature type="compositionally biased region" description="Pro residues" evidence="1">
    <location>
        <begin position="1"/>
        <end position="11"/>
    </location>
</feature>
<evidence type="ECO:0000313" key="3">
    <source>
        <dbReference type="Proteomes" id="UP000823388"/>
    </source>
</evidence>
<evidence type="ECO:0000256" key="1">
    <source>
        <dbReference type="SAM" id="MobiDB-lite"/>
    </source>
</evidence>
<evidence type="ECO:0000313" key="2">
    <source>
        <dbReference type="EMBL" id="KAG2631043.1"/>
    </source>
</evidence>
<protein>
    <submittedName>
        <fullName evidence="2">Uncharacterized protein</fullName>
    </submittedName>
</protein>
<comment type="caution">
    <text evidence="2">The sequence shown here is derived from an EMBL/GenBank/DDBJ whole genome shotgun (WGS) entry which is preliminary data.</text>
</comment>
<dbReference type="EMBL" id="CM029041">
    <property type="protein sequence ID" value="KAG2631043.1"/>
    <property type="molecule type" value="Genomic_DNA"/>
</dbReference>
<reference evidence="2" key="1">
    <citation type="submission" date="2020-05" db="EMBL/GenBank/DDBJ databases">
        <title>WGS assembly of Panicum virgatum.</title>
        <authorList>
            <person name="Lovell J.T."/>
            <person name="Jenkins J."/>
            <person name="Shu S."/>
            <person name="Juenger T.E."/>
            <person name="Schmutz J."/>
        </authorList>
    </citation>
    <scope>NUCLEOTIDE SEQUENCE</scope>
    <source>
        <strain evidence="2">AP13</strain>
    </source>
</reference>
<feature type="compositionally biased region" description="Basic residues" evidence="1">
    <location>
        <begin position="29"/>
        <end position="42"/>
    </location>
</feature>
<proteinExistence type="predicted"/>
<feature type="compositionally biased region" description="Basic residues" evidence="1">
    <location>
        <begin position="87"/>
        <end position="96"/>
    </location>
</feature>
<dbReference type="AlphaFoldDB" id="A0A8T0VE56"/>
<feature type="region of interest" description="Disordered" evidence="1">
    <location>
        <begin position="80"/>
        <end position="102"/>
    </location>
</feature>
<feature type="region of interest" description="Disordered" evidence="1">
    <location>
        <begin position="132"/>
        <end position="211"/>
    </location>
</feature>
<feature type="region of interest" description="Disordered" evidence="1">
    <location>
        <begin position="1"/>
        <end position="53"/>
    </location>
</feature>
<organism evidence="2 3">
    <name type="scientific">Panicum virgatum</name>
    <name type="common">Blackwell switchgrass</name>
    <dbReference type="NCBI Taxonomy" id="38727"/>
    <lineage>
        <taxon>Eukaryota</taxon>
        <taxon>Viridiplantae</taxon>
        <taxon>Streptophyta</taxon>
        <taxon>Embryophyta</taxon>
        <taxon>Tracheophyta</taxon>
        <taxon>Spermatophyta</taxon>
        <taxon>Magnoliopsida</taxon>
        <taxon>Liliopsida</taxon>
        <taxon>Poales</taxon>
        <taxon>Poaceae</taxon>
        <taxon>PACMAD clade</taxon>
        <taxon>Panicoideae</taxon>
        <taxon>Panicodae</taxon>
        <taxon>Paniceae</taxon>
        <taxon>Panicinae</taxon>
        <taxon>Panicum</taxon>
        <taxon>Panicum sect. Hiantes</taxon>
    </lineage>
</organism>
<sequence length="211" mass="22410">MTGFPPPPPAYCEPALAAQSNCPRPPTTSRRRRGRSQGHHSRPSTPTNWRMDPLSRLAVRGRKKTKSYRLYGTCGGALAVTGGSRAARGRNRRSARGRGQLSVRGQRAAHGTGVEGAGQCADGLFLPRRRKGCDRREGAGTKKQSGARHTCGGSRAVLSSPGSRVATIGREPGALGMERRAVLSSPGEGSRTRGRALRSAPRRGGVRRDAP</sequence>
<gene>
    <name evidence="2" type="ORF">PVAP13_3KG576300</name>
</gene>
<feature type="compositionally biased region" description="Basic residues" evidence="1">
    <location>
        <begin position="192"/>
        <end position="205"/>
    </location>
</feature>
<keyword evidence="3" id="KW-1185">Reference proteome</keyword>
<name>A0A8T0VE56_PANVG</name>
<dbReference type="Proteomes" id="UP000823388">
    <property type="component" value="Chromosome 3K"/>
</dbReference>
<accession>A0A8T0VE56</accession>